<sequence>MKVANRVNLRDCIVWRRLSRNVDSPSKPVGKCAPALQPSIGTIYLVPRQECFEEPKQTSYVGDGNVVPIEAVLENFQEKILGAGLDRSQIIQQQQQPKPPRDPFSTIPVEVVLPIVPDCPLGEKARVQIIDGVEVKDIRKGCEKDAASRTEYM</sequence>
<accession>A0A0C2CZR8</accession>
<dbReference type="OrthoDB" id="5872041at2759"/>
<keyword evidence="2" id="KW-1185">Reference proteome</keyword>
<evidence type="ECO:0000313" key="1">
    <source>
        <dbReference type="EMBL" id="KIH55292.1"/>
    </source>
</evidence>
<gene>
    <name evidence="1" type="ORF">ANCDUO_14556</name>
</gene>
<evidence type="ECO:0000313" key="2">
    <source>
        <dbReference type="Proteomes" id="UP000054047"/>
    </source>
</evidence>
<reference evidence="1 2" key="1">
    <citation type="submission" date="2013-12" db="EMBL/GenBank/DDBJ databases">
        <title>Draft genome of the parsitic nematode Ancylostoma duodenale.</title>
        <authorList>
            <person name="Mitreva M."/>
        </authorList>
    </citation>
    <scope>NUCLEOTIDE SEQUENCE [LARGE SCALE GENOMIC DNA]</scope>
    <source>
        <strain evidence="1 2">Zhejiang</strain>
    </source>
</reference>
<organism evidence="1 2">
    <name type="scientific">Ancylostoma duodenale</name>
    <dbReference type="NCBI Taxonomy" id="51022"/>
    <lineage>
        <taxon>Eukaryota</taxon>
        <taxon>Metazoa</taxon>
        <taxon>Ecdysozoa</taxon>
        <taxon>Nematoda</taxon>
        <taxon>Chromadorea</taxon>
        <taxon>Rhabditida</taxon>
        <taxon>Rhabditina</taxon>
        <taxon>Rhabditomorpha</taxon>
        <taxon>Strongyloidea</taxon>
        <taxon>Ancylostomatidae</taxon>
        <taxon>Ancylostomatinae</taxon>
        <taxon>Ancylostoma</taxon>
    </lineage>
</organism>
<dbReference type="Proteomes" id="UP000054047">
    <property type="component" value="Unassembled WGS sequence"/>
</dbReference>
<protein>
    <submittedName>
        <fullName evidence="1">Uncharacterized protein</fullName>
    </submittedName>
</protein>
<dbReference type="EMBL" id="KN737615">
    <property type="protein sequence ID" value="KIH55292.1"/>
    <property type="molecule type" value="Genomic_DNA"/>
</dbReference>
<name>A0A0C2CZR8_9BILA</name>
<dbReference type="AlphaFoldDB" id="A0A0C2CZR8"/>
<proteinExistence type="predicted"/>